<gene>
    <name evidence="21" type="ORF">Z045_05530</name>
</gene>
<evidence type="ECO:0000256" key="1">
    <source>
        <dbReference type="ARBA" id="ARBA00001698"/>
    </source>
</evidence>
<evidence type="ECO:0000256" key="8">
    <source>
        <dbReference type="ARBA" id="ARBA00022475"/>
    </source>
</evidence>
<evidence type="ECO:0000313" key="21">
    <source>
        <dbReference type="EMBL" id="KSZ59634.1"/>
    </source>
</evidence>
<evidence type="ECO:0000256" key="5">
    <source>
        <dbReference type="ARBA" id="ARBA00010185"/>
    </source>
</evidence>
<feature type="transmembrane region" description="Helical" evidence="20">
    <location>
        <begin position="183"/>
        <end position="202"/>
    </location>
</feature>
<evidence type="ECO:0000256" key="4">
    <source>
        <dbReference type="ARBA" id="ARBA00005189"/>
    </source>
</evidence>
<evidence type="ECO:0000256" key="20">
    <source>
        <dbReference type="SAM" id="Phobius"/>
    </source>
</evidence>
<feature type="transmembrane region" description="Helical" evidence="20">
    <location>
        <begin position="223"/>
        <end position="241"/>
    </location>
</feature>
<feature type="transmembrane region" description="Helical" evidence="20">
    <location>
        <begin position="122"/>
        <end position="140"/>
    </location>
</feature>
<evidence type="ECO:0000256" key="2">
    <source>
        <dbReference type="ARBA" id="ARBA00004651"/>
    </source>
</evidence>
<comment type="catalytic activity">
    <reaction evidence="1 18">
        <text>a 1,2-diacyl-sn-glycero-3-phosphate + CTP + H(+) = a CDP-1,2-diacyl-sn-glycerol + diphosphate</text>
        <dbReference type="Rhea" id="RHEA:16229"/>
        <dbReference type="ChEBI" id="CHEBI:15378"/>
        <dbReference type="ChEBI" id="CHEBI:33019"/>
        <dbReference type="ChEBI" id="CHEBI:37563"/>
        <dbReference type="ChEBI" id="CHEBI:58332"/>
        <dbReference type="ChEBI" id="CHEBI:58608"/>
        <dbReference type="EC" id="2.7.7.41"/>
    </reaction>
</comment>
<comment type="similarity">
    <text evidence="5 18">Belongs to the CDS family.</text>
</comment>
<dbReference type="Pfam" id="PF01148">
    <property type="entry name" value="CTP_transf_1"/>
    <property type="match status" value="1"/>
</dbReference>
<dbReference type="PATRIC" id="fig|1441730.3.peg.1155"/>
<comment type="pathway">
    <text evidence="4">Lipid metabolism.</text>
</comment>
<keyword evidence="14" id="KW-0443">Lipid metabolism</keyword>
<reference evidence="22" key="1">
    <citation type="submission" date="2015-01" db="EMBL/GenBank/DDBJ databases">
        <title>Draft genome sequence of Rhodococcus pyridinivorans strain KG-16, a hydrocarbon-degrading bacterium.</title>
        <authorList>
            <person name="Aggarwal R.K."/>
            <person name="Dawar C."/>
        </authorList>
    </citation>
    <scope>NUCLEOTIDE SEQUENCE [LARGE SCALE GENOMIC DNA]</scope>
    <source>
        <strain evidence="22">KG-16</strain>
    </source>
</reference>
<dbReference type="EC" id="2.7.7.41" evidence="6 18"/>
<dbReference type="InterPro" id="IPR000374">
    <property type="entry name" value="PC_trans"/>
</dbReference>
<keyword evidence="13 20" id="KW-1133">Transmembrane helix</keyword>
<keyword evidence="10 18" id="KW-0808">Transferase</keyword>
<evidence type="ECO:0000256" key="15">
    <source>
        <dbReference type="ARBA" id="ARBA00023136"/>
    </source>
</evidence>
<evidence type="ECO:0000256" key="6">
    <source>
        <dbReference type="ARBA" id="ARBA00012487"/>
    </source>
</evidence>
<dbReference type="GO" id="GO:0004605">
    <property type="term" value="F:phosphatidate cytidylyltransferase activity"/>
    <property type="evidence" value="ECO:0007669"/>
    <property type="project" value="UniProtKB-EC"/>
</dbReference>
<evidence type="ECO:0000256" key="3">
    <source>
        <dbReference type="ARBA" id="ARBA00005119"/>
    </source>
</evidence>
<keyword evidence="16" id="KW-0594">Phospholipid biosynthesis</keyword>
<proteinExistence type="inferred from homology"/>
<evidence type="ECO:0000256" key="12">
    <source>
        <dbReference type="ARBA" id="ARBA00022695"/>
    </source>
</evidence>
<dbReference type="RefSeq" id="WP_060650991.1">
    <property type="nucleotide sequence ID" value="NZ_AZXY01000002.1"/>
</dbReference>
<comment type="pathway">
    <text evidence="3 18">Phospholipid metabolism; CDP-diacylglycerol biosynthesis; CDP-diacylglycerol from sn-glycerol 3-phosphate: step 3/3.</text>
</comment>
<feature type="transmembrane region" description="Helical" evidence="20">
    <location>
        <begin position="72"/>
        <end position="89"/>
    </location>
</feature>
<dbReference type="AlphaFoldDB" id="A0A0V9UNR6"/>
<evidence type="ECO:0000256" key="9">
    <source>
        <dbReference type="ARBA" id="ARBA00022516"/>
    </source>
</evidence>
<evidence type="ECO:0000256" key="14">
    <source>
        <dbReference type="ARBA" id="ARBA00023098"/>
    </source>
</evidence>
<comment type="caution">
    <text evidence="21">The sequence shown here is derived from an EMBL/GenBank/DDBJ whole genome shotgun (WGS) entry which is preliminary data.</text>
</comment>
<evidence type="ECO:0000256" key="19">
    <source>
        <dbReference type="SAM" id="MobiDB-lite"/>
    </source>
</evidence>
<keyword evidence="11 18" id="KW-0812">Transmembrane</keyword>
<protein>
    <recommendedName>
        <fullName evidence="7 18">Phosphatidate cytidylyltransferase</fullName>
        <ecNumber evidence="6 18">2.7.7.41</ecNumber>
    </recommendedName>
</protein>
<keyword evidence="8" id="KW-1003">Cell membrane</keyword>
<feature type="transmembrane region" description="Helical" evidence="20">
    <location>
        <begin position="152"/>
        <end position="177"/>
    </location>
</feature>
<accession>A0A0V9UNR6</accession>
<evidence type="ECO:0000256" key="11">
    <source>
        <dbReference type="ARBA" id="ARBA00022692"/>
    </source>
</evidence>
<name>A0A0V9UNR6_9NOCA</name>
<feature type="region of interest" description="Disordered" evidence="19">
    <location>
        <begin position="1"/>
        <end position="43"/>
    </location>
</feature>
<dbReference type="PANTHER" id="PTHR46382:SF1">
    <property type="entry name" value="PHOSPHATIDATE CYTIDYLYLTRANSFERASE"/>
    <property type="match status" value="1"/>
</dbReference>
<dbReference type="GO" id="GO:0005886">
    <property type="term" value="C:plasma membrane"/>
    <property type="evidence" value="ECO:0007669"/>
    <property type="project" value="UniProtKB-SubCell"/>
</dbReference>
<organism evidence="21 22">
    <name type="scientific">Rhodococcus pyridinivorans KG-16</name>
    <dbReference type="NCBI Taxonomy" id="1441730"/>
    <lineage>
        <taxon>Bacteria</taxon>
        <taxon>Bacillati</taxon>
        <taxon>Actinomycetota</taxon>
        <taxon>Actinomycetes</taxon>
        <taxon>Mycobacteriales</taxon>
        <taxon>Nocardiaceae</taxon>
        <taxon>Rhodococcus</taxon>
    </lineage>
</organism>
<evidence type="ECO:0000313" key="22">
    <source>
        <dbReference type="Proteomes" id="UP000053060"/>
    </source>
</evidence>
<evidence type="ECO:0000256" key="17">
    <source>
        <dbReference type="ARBA" id="ARBA00023264"/>
    </source>
</evidence>
<keyword evidence="12 18" id="KW-0548">Nucleotidyltransferase</keyword>
<feature type="transmembrane region" description="Helical" evidence="20">
    <location>
        <begin position="247"/>
        <end position="267"/>
    </location>
</feature>
<evidence type="ECO:0000256" key="7">
    <source>
        <dbReference type="ARBA" id="ARBA00019373"/>
    </source>
</evidence>
<dbReference type="UniPathway" id="UPA00557">
    <property type="reaction ID" value="UER00614"/>
</dbReference>
<dbReference type="GO" id="GO:0016024">
    <property type="term" value="P:CDP-diacylglycerol biosynthetic process"/>
    <property type="evidence" value="ECO:0007669"/>
    <property type="project" value="UniProtKB-UniPathway"/>
</dbReference>
<dbReference type="EMBL" id="AZXY01000002">
    <property type="protein sequence ID" value="KSZ59634.1"/>
    <property type="molecule type" value="Genomic_DNA"/>
</dbReference>
<evidence type="ECO:0000256" key="18">
    <source>
        <dbReference type="RuleBase" id="RU003938"/>
    </source>
</evidence>
<feature type="compositionally biased region" description="Low complexity" evidence="19">
    <location>
        <begin position="15"/>
        <end position="25"/>
    </location>
</feature>
<keyword evidence="9" id="KW-0444">Lipid biosynthesis</keyword>
<dbReference type="Proteomes" id="UP000053060">
    <property type="component" value="Unassembled WGS sequence"/>
</dbReference>
<comment type="subcellular location">
    <subcellularLocation>
        <location evidence="2">Cell membrane</location>
        <topology evidence="2">Multi-pass membrane protein</topology>
    </subcellularLocation>
</comment>
<evidence type="ECO:0000256" key="13">
    <source>
        <dbReference type="ARBA" id="ARBA00022989"/>
    </source>
</evidence>
<reference evidence="21 22" key="2">
    <citation type="journal article" date="2016" name="Genome Announc.">
        <title>Draft Genome Sequence of a Versatile Hydrocarbon-Degrading Bacterium, Rhodococcus pyridinivorans Strain KG-16, Collected from Oil Fields in India.</title>
        <authorList>
            <person name="Aggarwal R.K."/>
            <person name="Dawar C."/>
            <person name="Phanindranath R."/>
            <person name="Mutnuri L."/>
            <person name="Dayal A.M."/>
        </authorList>
    </citation>
    <scope>NUCLEOTIDE SEQUENCE [LARGE SCALE GENOMIC DNA]</scope>
    <source>
        <strain evidence="21 22">KG-16</strain>
    </source>
</reference>
<sequence length="312" mass="32440">MGRADGSSDPQLPLGAGADSGATPADPAPAPDPASEPVKKPSRAGRDLPAAFAVGGGLGALVIGILLFAPKAWLAVVAIAIGIATWEVTKRLREADVLVPRLPLLAGGQAMIWLGWPYGTTGVLGAFAGTVVVTMLWRLFDHGLVAQPRNYLRDTAVVVFVAAWLPLLASFATLMVLEDQGAQRVFCLMLVCVASDIGGYASGVLFGKHPMVPAISPKKSWEGFAGSLVACIAVGVLTVMFLLDGPWWAGLLLGAVLVVTATAGDLIESQVKRDLGIKDMGTLLPGHGGIMDRLDSILPSAFVTWLILTAFV</sequence>
<dbReference type="PANTHER" id="PTHR46382">
    <property type="entry name" value="PHOSPHATIDATE CYTIDYLYLTRANSFERASE"/>
    <property type="match status" value="1"/>
</dbReference>
<evidence type="ECO:0000256" key="10">
    <source>
        <dbReference type="ARBA" id="ARBA00022679"/>
    </source>
</evidence>
<keyword evidence="17" id="KW-1208">Phospholipid metabolism</keyword>
<keyword evidence="15 20" id="KW-0472">Membrane</keyword>
<evidence type="ECO:0000256" key="16">
    <source>
        <dbReference type="ARBA" id="ARBA00023209"/>
    </source>
</evidence>
<dbReference type="PROSITE" id="PS01315">
    <property type="entry name" value="CDS"/>
    <property type="match status" value="1"/>
</dbReference>